<dbReference type="EnsemblMetazoa" id="ENSAATROPT016787">
    <property type="protein sequence ID" value="ENSAATROPP014774"/>
    <property type="gene ID" value="ENSAATROPG013748"/>
</dbReference>
<keyword evidence="3" id="KW-1185">Reference proteome</keyword>
<feature type="region of interest" description="Disordered" evidence="1">
    <location>
        <begin position="1"/>
        <end position="39"/>
    </location>
</feature>
<proteinExistence type="predicted"/>
<dbReference type="AlphaFoldDB" id="A0AAG5DVD2"/>
<organism evidence="2 3">
    <name type="scientific">Anopheles atroparvus</name>
    <name type="common">European mosquito</name>
    <dbReference type="NCBI Taxonomy" id="41427"/>
    <lineage>
        <taxon>Eukaryota</taxon>
        <taxon>Metazoa</taxon>
        <taxon>Ecdysozoa</taxon>
        <taxon>Arthropoda</taxon>
        <taxon>Hexapoda</taxon>
        <taxon>Insecta</taxon>
        <taxon>Pterygota</taxon>
        <taxon>Neoptera</taxon>
        <taxon>Endopterygota</taxon>
        <taxon>Diptera</taxon>
        <taxon>Nematocera</taxon>
        <taxon>Culicoidea</taxon>
        <taxon>Culicidae</taxon>
        <taxon>Anophelinae</taxon>
        <taxon>Anopheles</taxon>
    </lineage>
</organism>
<name>A0AAG5DVD2_ANOAO</name>
<evidence type="ECO:0000256" key="1">
    <source>
        <dbReference type="SAM" id="MobiDB-lite"/>
    </source>
</evidence>
<accession>A0AAG5DVD2</accession>
<evidence type="ECO:0000313" key="2">
    <source>
        <dbReference type="EnsemblMetazoa" id="ENSAATROPP014774"/>
    </source>
</evidence>
<reference evidence="2" key="1">
    <citation type="submission" date="2024-04" db="UniProtKB">
        <authorList>
            <consortium name="EnsemblMetazoa"/>
        </authorList>
    </citation>
    <scope>IDENTIFICATION</scope>
    <source>
        <strain evidence="2">EBRO</strain>
    </source>
</reference>
<feature type="compositionally biased region" description="Basic and acidic residues" evidence="1">
    <location>
        <begin position="22"/>
        <end position="39"/>
    </location>
</feature>
<protein>
    <submittedName>
        <fullName evidence="2">Uncharacterized protein</fullName>
    </submittedName>
</protein>
<sequence>AGLCAPGPHSSRQADISNSSSDRYDFKSKAEEKKLVRSS</sequence>
<dbReference type="Proteomes" id="UP000075880">
    <property type="component" value="Unassembled WGS sequence"/>
</dbReference>
<feature type="compositionally biased region" description="Polar residues" evidence="1">
    <location>
        <begin position="10"/>
        <end position="21"/>
    </location>
</feature>
<evidence type="ECO:0000313" key="3">
    <source>
        <dbReference type="Proteomes" id="UP000075880"/>
    </source>
</evidence>